<evidence type="ECO:0000313" key="2">
    <source>
        <dbReference type="EnsemblPlants" id="AET5Gv20960800.1"/>
    </source>
</evidence>
<dbReference type="EnsemblPlants" id="AET5Gv20960800.1">
    <property type="protein sequence ID" value="AET5Gv20960800.1"/>
    <property type="gene ID" value="AET5Gv20960800"/>
</dbReference>
<sequence length="94" mass="10100">GSEAPQTKKKANEKCSSEAPSHPHPPVPLPLASLPPEPRPQARVPYAAAGVSPPHHTRISPFHPHLRSSIAISRSEKRGPPHRLPPPPTSEAPY</sequence>
<organism evidence="2 3">
    <name type="scientific">Aegilops tauschii subsp. strangulata</name>
    <name type="common">Goatgrass</name>
    <dbReference type="NCBI Taxonomy" id="200361"/>
    <lineage>
        <taxon>Eukaryota</taxon>
        <taxon>Viridiplantae</taxon>
        <taxon>Streptophyta</taxon>
        <taxon>Embryophyta</taxon>
        <taxon>Tracheophyta</taxon>
        <taxon>Spermatophyta</taxon>
        <taxon>Magnoliopsida</taxon>
        <taxon>Liliopsida</taxon>
        <taxon>Poales</taxon>
        <taxon>Poaceae</taxon>
        <taxon>BOP clade</taxon>
        <taxon>Pooideae</taxon>
        <taxon>Triticodae</taxon>
        <taxon>Triticeae</taxon>
        <taxon>Triticinae</taxon>
        <taxon>Aegilops</taxon>
    </lineage>
</organism>
<accession>A0A453LYF7</accession>
<proteinExistence type="predicted"/>
<reference evidence="3" key="2">
    <citation type="journal article" date="2017" name="Nat. Plants">
        <title>The Aegilops tauschii genome reveals multiple impacts of transposons.</title>
        <authorList>
            <person name="Zhao G."/>
            <person name="Zou C."/>
            <person name="Li K."/>
            <person name="Wang K."/>
            <person name="Li T."/>
            <person name="Gao L."/>
            <person name="Zhang X."/>
            <person name="Wang H."/>
            <person name="Yang Z."/>
            <person name="Liu X."/>
            <person name="Jiang W."/>
            <person name="Mao L."/>
            <person name="Kong X."/>
            <person name="Jiao Y."/>
            <person name="Jia J."/>
        </authorList>
    </citation>
    <scope>NUCLEOTIDE SEQUENCE [LARGE SCALE GENOMIC DNA]</scope>
    <source>
        <strain evidence="3">cv. AL8/78</strain>
    </source>
</reference>
<reference evidence="2" key="4">
    <citation type="submission" date="2019-03" db="UniProtKB">
        <authorList>
            <consortium name="EnsemblPlants"/>
        </authorList>
    </citation>
    <scope>IDENTIFICATION</scope>
</reference>
<reference evidence="3" key="1">
    <citation type="journal article" date="2014" name="Science">
        <title>Ancient hybridizations among the ancestral genomes of bread wheat.</title>
        <authorList>
            <consortium name="International Wheat Genome Sequencing Consortium,"/>
            <person name="Marcussen T."/>
            <person name="Sandve S.R."/>
            <person name="Heier L."/>
            <person name="Spannagl M."/>
            <person name="Pfeifer M."/>
            <person name="Jakobsen K.S."/>
            <person name="Wulff B.B."/>
            <person name="Steuernagel B."/>
            <person name="Mayer K.F."/>
            <person name="Olsen O.A."/>
        </authorList>
    </citation>
    <scope>NUCLEOTIDE SEQUENCE [LARGE SCALE GENOMIC DNA]</scope>
    <source>
        <strain evidence="3">cv. AL8/78</strain>
    </source>
</reference>
<dbReference type="AlphaFoldDB" id="A0A453LYF7"/>
<reference evidence="2" key="3">
    <citation type="journal article" date="2017" name="Nature">
        <title>Genome sequence of the progenitor of the wheat D genome Aegilops tauschii.</title>
        <authorList>
            <person name="Luo M.C."/>
            <person name="Gu Y.Q."/>
            <person name="Puiu D."/>
            <person name="Wang H."/>
            <person name="Twardziok S.O."/>
            <person name="Deal K.R."/>
            <person name="Huo N."/>
            <person name="Zhu T."/>
            <person name="Wang L."/>
            <person name="Wang Y."/>
            <person name="McGuire P.E."/>
            <person name="Liu S."/>
            <person name="Long H."/>
            <person name="Ramasamy R.K."/>
            <person name="Rodriguez J.C."/>
            <person name="Van S.L."/>
            <person name="Yuan L."/>
            <person name="Wang Z."/>
            <person name="Xia Z."/>
            <person name="Xiao L."/>
            <person name="Anderson O.D."/>
            <person name="Ouyang S."/>
            <person name="Liang Y."/>
            <person name="Zimin A.V."/>
            <person name="Pertea G."/>
            <person name="Qi P."/>
            <person name="Bennetzen J.L."/>
            <person name="Dai X."/>
            <person name="Dawson M.W."/>
            <person name="Muller H.G."/>
            <person name="Kugler K."/>
            <person name="Rivarola-Duarte L."/>
            <person name="Spannagl M."/>
            <person name="Mayer K.F.X."/>
            <person name="Lu F.H."/>
            <person name="Bevan M.W."/>
            <person name="Leroy P."/>
            <person name="Li P."/>
            <person name="You F.M."/>
            <person name="Sun Q."/>
            <person name="Liu Z."/>
            <person name="Lyons E."/>
            <person name="Wicker T."/>
            <person name="Salzberg S.L."/>
            <person name="Devos K.M."/>
            <person name="Dvorak J."/>
        </authorList>
    </citation>
    <scope>NUCLEOTIDE SEQUENCE [LARGE SCALE GENOMIC DNA]</scope>
    <source>
        <strain evidence="2">cv. AL8/78</strain>
    </source>
</reference>
<reference evidence="2" key="5">
    <citation type="journal article" date="2021" name="G3 (Bethesda)">
        <title>Aegilops tauschii genome assembly Aet v5.0 features greater sequence contiguity and improved annotation.</title>
        <authorList>
            <person name="Wang L."/>
            <person name="Zhu T."/>
            <person name="Rodriguez J.C."/>
            <person name="Deal K.R."/>
            <person name="Dubcovsky J."/>
            <person name="McGuire P.E."/>
            <person name="Lux T."/>
            <person name="Spannagl M."/>
            <person name="Mayer K.F.X."/>
            <person name="Baldrich P."/>
            <person name="Meyers B.C."/>
            <person name="Huo N."/>
            <person name="Gu Y.Q."/>
            <person name="Zhou H."/>
            <person name="Devos K.M."/>
            <person name="Bennetzen J.L."/>
            <person name="Unver T."/>
            <person name="Budak H."/>
            <person name="Gulick P.J."/>
            <person name="Galiba G."/>
            <person name="Kalapos B."/>
            <person name="Nelson D.R."/>
            <person name="Li P."/>
            <person name="You F.M."/>
            <person name="Luo M.C."/>
            <person name="Dvorak J."/>
        </authorList>
    </citation>
    <scope>NUCLEOTIDE SEQUENCE [LARGE SCALE GENOMIC DNA]</scope>
    <source>
        <strain evidence="2">cv. AL8/78</strain>
    </source>
</reference>
<dbReference type="Gramene" id="AET5Gv20960800.1">
    <property type="protein sequence ID" value="AET5Gv20960800.1"/>
    <property type="gene ID" value="AET5Gv20960800"/>
</dbReference>
<evidence type="ECO:0000256" key="1">
    <source>
        <dbReference type="SAM" id="MobiDB-lite"/>
    </source>
</evidence>
<name>A0A453LYF7_AEGTS</name>
<feature type="compositionally biased region" description="Pro residues" evidence="1">
    <location>
        <begin position="82"/>
        <end position="94"/>
    </location>
</feature>
<protein>
    <submittedName>
        <fullName evidence="2">Uncharacterized protein</fullName>
    </submittedName>
</protein>
<dbReference type="Proteomes" id="UP000015105">
    <property type="component" value="Chromosome 5D"/>
</dbReference>
<feature type="region of interest" description="Disordered" evidence="1">
    <location>
        <begin position="1"/>
        <end position="94"/>
    </location>
</feature>
<keyword evidence="3" id="KW-1185">Reference proteome</keyword>
<feature type="compositionally biased region" description="Pro residues" evidence="1">
    <location>
        <begin position="22"/>
        <end position="39"/>
    </location>
</feature>
<evidence type="ECO:0000313" key="3">
    <source>
        <dbReference type="Proteomes" id="UP000015105"/>
    </source>
</evidence>